<dbReference type="Proteomes" id="UP000039865">
    <property type="component" value="Unassembled WGS sequence"/>
</dbReference>
<organism evidence="11 12">
    <name type="scientific">Stylonychia lemnae</name>
    <name type="common">Ciliate</name>
    <dbReference type="NCBI Taxonomy" id="5949"/>
    <lineage>
        <taxon>Eukaryota</taxon>
        <taxon>Sar</taxon>
        <taxon>Alveolata</taxon>
        <taxon>Ciliophora</taxon>
        <taxon>Intramacronucleata</taxon>
        <taxon>Spirotrichea</taxon>
        <taxon>Stichotrichia</taxon>
        <taxon>Sporadotrichida</taxon>
        <taxon>Oxytrichidae</taxon>
        <taxon>Stylonychinae</taxon>
        <taxon>Stylonychia</taxon>
    </lineage>
</organism>
<feature type="transmembrane region" description="Helical" evidence="9">
    <location>
        <begin position="355"/>
        <end position="380"/>
    </location>
</feature>
<sequence>MSSKSNQFNDPFKVVFNQKQKQAAIKKSQSLKIQKSIAKIEIDYDDLIAFDSTSKLESRGFFTKVSCCFKCCKRENLYRVEEEDDYLEPKGAAVILRTFEGLRTKIQLFGRQLLVNNKKKQDEAILIEKSYEQSSGAFLVFEYLVDILFFIDILVNFDSALELPDGTIDPRLKSISLAYIKSWFILDLCATFPTQFLESSGDSSSSTTTTGDPSTGTTQVATQKQSSSNYNKLLRLARLPRLYRLLRILRLFKIVKILRYNQTLQRIFDKIKMNAAVSRMIFTLVFAFFSVHLISCFWFLAAKFDDTNPETWVSRLKLIDEEPSTLYLECLYWSLQTVATVGFGDFGARTVSELFLCIVWMIFGVGFYSFVIGNLTSIIANENANSENLYNKLKALEEFAKKTNLPEELHFKIRQFLENNYNELFSRIDENQLLQELPITLRDEVFIHKYQGLLDAIDFLRECENNEFVWAMVQMLRKIKVDKDDEVYQEGDFAEEIYYIKSGKIRLYAENGFPFASYQEGQHFGDPEVLFKETRDGKAVAQTDCLFYALHKDDLEKLIDQHDDMKKIIYEQALKKKEAHQKGKEAASKVQPVYGQMNKGSNFLKEAMKQKFVTFINRQITNRACKVGNQKWKIVLWMTSMIEKKNLILRQISLVWIKLPMNKIPKLEVKLKFVQLIIEKGSNPIRPSSDGNGQRPQMLEQKVEDYKSSIPELTDNDRKKLQRSNSKKKSQDFLFKKKQRLNNVLSNVDSAPDFTKNVSSLLQSQTQVLTQNNNSHRLENNLMQNNDQRNFTDNFEENFMRQRQVEELKKAFKNKNKVSTMESYEKKKNDNFSVFNNPNINVPTIQEIIEQDETLGDADAEQGLENLARFNEDMSMIALNVYQVFNLFDLIGKENEEIVSWMQSLEKQTIIAEERQSKVERKIDQLISGMSSKNTSTIYHQRNGNQSNGLEVLGVKSEMIAISSMQTQNHAIIPNQIRFERDAQKMNDVVQKEAQESNQIDQDKSDEWEDVETQTFVLDYTKINELSSKLKTQKDAHFSKKRNDYSEDDQLADVKFQLNDIFVGKSFSHQIQLPNGRISDENIEMQQVKKNQMLIPMISMKLDKNQKHFWYQGSFNPVVGTSLFLSIDTEQKQLKVEGSNQKFFLLERKHLGSQARIIKASTIDILNERLTKQSHLPNSGKAQKKLSKSKYDIMVNLDDDDERKRDKKKKWKQHSRISVQILDPQAKLNYRNSNAKIDNEEEKDDGHQEQIYIQSQNMIRSSMEDKQQNSLQISSSNSSKKVEFLNPNDKKQQ</sequence>
<dbReference type="InterPro" id="IPR005821">
    <property type="entry name" value="Ion_trans_dom"/>
</dbReference>
<name>A0A078BBI6_STYLE</name>
<comment type="subcellular location">
    <subcellularLocation>
        <location evidence="1">Membrane</location>
        <topology evidence="1">Multi-pass membrane protein</topology>
    </subcellularLocation>
</comment>
<accession>A0A078BBI6</accession>
<dbReference type="PANTHER" id="PTHR47823:SF9">
    <property type="entry name" value="CHROMOSOME UNDETERMINED SCAFFOLD_10, WHOLE GENOME SHOTGUN SEQUENCE"/>
    <property type="match status" value="1"/>
</dbReference>
<dbReference type="InterPro" id="IPR003938">
    <property type="entry name" value="K_chnl_volt-dep_EAG/ELK/ERG"/>
</dbReference>
<feature type="region of interest" description="Disordered" evidence="8">
    <location>
        <begin position="1197"/>
        <end position="1216"/>
    </location>
</feature>
<keyword evidence="4 9" id="KW-1133">Transmembrane helix</keyword>
<reference evidence="11 12" key="1">
    <citation type="submission" date="2014-06" db="EMBL/GenBank/DDBJ databases">
        <authorList>
            <person name="Swart Estienne"/>
        </authorList>
    </citation>
    <scope>NUCLEOTIDE SEQUENCE [LARGE SCALE GENOMIC DNA]</scope>
    <source>
        <strain evidence="11 12">130c</strain>
    </source>
</reference>
<dbReference type="PRINTS" id="PR01463">
    <property type="entry name" value="EAGCHANLFMLY"/>
</dbReference>
<dbReference type="GO" id="GO:0005249">
    <property type="term" value="F:voltage-gated potassium channel activity"/>
    <property type="evidence" value="ECO:0007669"/>
    <property type="project" value="InterPro"/>
</dbReference>
<dbReference type="InterPro" id="IPR000595">
    <property type="entry name" value="cNMP-bd_dom"/>
</dbReference>
<evidence type="ECO:0000256" key="7">
    <source>
        <dbReference type="ARBA" id="ARBA00023303"/>
    </source>
</evidence>
<dbReference type="Pfam" id="PF00520">
    <property type="entry name" value="Ion_trans"/>
    <property type="match status" value="1"/>
</dbReference>
<evidence type="ECO:0000256" key="3">
    <source>
        <dbReference type="ARBA" id="ARBA00022692"/>
    </source>
</evidence>
<feature type="transmembrane region" description="Helical" evidence="9">
    <location>
        <begin position="280"/>
        <end position="304"/>
    </location>
</feature>
<evidence type="ECO:0000259" key="10">
    <source>
        <dbReference type="PROSITE" id="PS50042"/>
    </source>
</evidence>
<evidence type="ECO:0000256" key="9">
    <source>
        <dbReference type="SAM" id="Phobius"/>
    </source>
</evidence>
<evidence type="ECO:0000256" key="4">
    <source>
        <dbReference type="ARBA" id="ARBA00022989"/>
    </source>
</evidence>
<dbReference type="SMART" id="SM00100">
    <property type="entry name" value="cNMP"/>
    <property type="match status" value="1"/>
</dbReference>
<dbReference type="PROSITE" id="PS50042">
    <property type="entry name" value="CNMP_BINDING_3"/>
    <property type="match status" value="1"/>
</dbReference>
<feature type="region of interest" description="Disordered" evidence="8">
    <location>
        <begin position="684"/>
        <end position="733"/>
    </location>
</feature>
<feature type="region of interest" description="Disordered" evidence="8">
    <location>
        <begin position="1260"/>
        <end position="1293"/>
    </location>
</feature>
<evidence type="ECO:0000256" key="5">
    <source>
        <dbReference type="ARBA" id="ARBA00023065"/>
    </source>
</evidence>
<keyword evidence="2" id="KW-0813">Transport</keyword>
<dbReference type="GO" id="GO:0016020">
    <property type="term" value="C:membrane"/>
    <property type="evidence" value="ECO:0007669"/>
    <property type="project" value="UniProtKB-SubCell"/>
</dbReference>
<feature type="compositionally biased region" description="Polar residues" evidence="8">
    <location>
        <begin position="685"/>
        <end position="695"/>
    </location>
</feature>
<dbReference type="Gene3D" id="1.10.287.630">
    <property type="entry name" value="Helix hairpin bin"/>
    <property type="match status" value="1"/>
</dbReference>
<evidence type="ECO:0000256" key="2">
    <source>
        <dbReference type="ARBA" id="ARBA00022448"/>
    </source>
</evidence>
<dbReference type="InParanoid" id="A0A078BBI6"/>
<feature type="domain" description="Cyclic nucleotide-binding" evidence="10">
    <location>
        <begin position="459"/>
        <end position="576"/>
    </location>
</feature>
<dbReference type="PANTHER" id="PTHR47823">
    <property type="entry name" value="ION_TRANS DOMAIN-CONTAINING PROTEIN"/>
    <property type="match status" value="1"/>
</dbReference>
<feature type="compositionally biased region" description="Basic residues" evidence="8">
    <location>
        <begin position="1205"/>
        <end position="1215"/>
    </location>
</feature>
<dbReference type="OrthoDB" id="295370at2759"/>
<dbReference type="Pfam" id="PF00027">
    <property type="entry name" value="cNMP_binding"/>
    <property type="match status" value="1"/>
</dbReference>
<feature type="compositionally biased region" description="Low complexity" evidence="8">
    <location>
        <begin position="199"/>
        <end position="218"/>
    </location>
</feature>
<dbReference type="InterPro" id="IPR014710">
    <property type="entry name" value="RmlC-like_jellyroll"/>
</dbReference>
<feature type="region of interest" description="Disordered" evidence="8">
    <location>
        <begin position="198"/>
        <end position="224"/>
    </location>
</feature>
<feature type="transmembrane region" description="Helical" evidence="9">
    <location>
        <begin position="324"/>
        <end position="343"/>
    </location>
</feature>
<feature type="compositionally biased region" description="Basic and acidic residues" evidence="8">
    <location>
        <begin position="1280"/>
        <end position="1293"/>
    </location>
</feature>
<evidence type="ECO:0000313" key="12">
    <source>
        <dbReference type="Proteomes" id="UP000039865"/>
    </source>
</evidence>
<keyword evidence="5" id="KW-0406">Ion transport</keyword>
<dbReference type="SUPFAM" id="SSF51206">
    <property type="entry name" value="cAMP-binding domain-like"/>
    <property type="match status" value="1"/>
</dbReference>
<evidence type="ECO:0000256" key="1">
    <source>
        <dbReference type="ARBA" id="ARBA00004141"/>
    </source>
</evidence>
<keyword evidence="6 9" id="KW-0472">Membrane</keyword>
<dbReference type="Gene3D" id="1.10.287.70">
    <property type="match status" value="1"/>
</dbReference>
<dbReference type="EMBL" id="CCKQ01019567">
    <property type="protein sequence ID" value="CDW91576.1"/>
    <property type="molecule type" value="Genomic_DNA"/>
</dbReference>
<evidence type="ECO:0000256" key="6">
    <source>
        <dbReference type="ARBA" id="ARBA00023136"/>
    </source>
</evidence>
<dbReference type="InterPro" id="IPR018490">
    <property type="entry name" value="cNMP-bd_dom_sf"/>
</dbReference>
<evidence type="ECO:0000313" key="11">
    <source>
        <dbReference type="EMBL" id="CDW91576.1"/>
    </source>
</evidence>
<feature type="compositionally biased region" description="Low complexity" evidence="8">
    <location>
        <begin position="1268"/>
        <end position="1279"/>
    </location>
</feature>
<gene>
    <name evidence="11" type="primary">Contig15620.g16645</name>
    <name evidence="11" type="ORF">STYLEM_20733</name>
</gene>
<dbReference type="Gene3D" id="2.60.120.10">
    <property type="entry name" value="Jelly Rolls"/>
    <property type="match status" value="1"/>
</dbReference>
<keyword evidence="3 9" id="KW-0812">Transmembrane</keyword>
<proteinExistence type="predicted"/>
<dbReference type="SUPFAM" id="SSF81324">
    <property type="entry name" value="Voltage-gated potassium channels"/>
    <property type="match status" value="1"/>
</dbReference>
<protein>
    <submittedName>
        <fullName evidence="11">Cation channel family protein</fullName>
    </submittedName>
</protein>
<dbReference type="CDD" id="cd00038">
    <property type="entry name" value="CAP_ED"/>
    <property type="match status" value="1"/>
</dbReference>
<keyword evidence="12" id="KW-1185">Reference proteome</keyword>
<keyword evidence="7" id="KW-0407">Ion channel</keyword>
<evidence type="ECO:0000256" key="8">
    <source>
        <dbReference type="SAM" id="MobiDB-lite"/>
    </source>
</evidence>